<dbReference type="InterPro" id="IPR050189">
    <property type="entry name" value="MFS_Efflux_Transporters"/>
</dbReference>
<keyword evidence="2" id="KW-0813">Transport</keyword>
<feature type="transmembrane region" description="Helical" evidence="7">
    <location>
        <begin position="329"/>
        <end position="348"/>
    </location>
</feature>
<dbReference type="Proteomes" id="UP000285456">
    <property type="component" value="Unassembled WGS sequence"/>
</dbReference>
<dbReference type="EMBL" id="QWEH01000005">
    <property type="protein sequence ID" value="RHW32505.1"/>
    <property type="molecule type" value="Genomic_DNA"/>
</dbReference>
<dbReference type="InterPro" id="IPR001958">
    <property type="entry name" value="Tet-R_TetA/multi-R_MdtG-like"/>
</dbReference>
<dbReference type="InterPro" id="IPR036259">
    <property type="entry name" value="MFS_trans_sf"/>
</dbReference>
<dbReference type="RefSeq" id="WP_095311572.1">
    <property type="nucleotide sequence ID" value="NZ_JAMAWL010000008.1"/>
</dbReference>
<dbReference type="GO" id="GO:0022857">
    <property type="term" value="F:transmembrane transporter activity"/>
    <property type="evidence" value="ECO:0007669"/>
    <property type="project" value="InterPro"/>
</dbReference>
<evidence type="ECO:0000259" key="8">
    <source>
        <dbReference type="PROSITE" id="PS50850"/>
    </source>
</evidence>
<protein>
    <submittedName>
        <fullName evidence="9">MFS transporter</fullName>
    </submittedName>
</protein>
<dbReference type="SUPFAM" id="SSF103473">
    <property type="entry name" value="MFS general substrate transporter"/>
    <property type="match status" value="1"/>
</dbReference>
<dbReference type="Pfam" id="PF07690">
    <property type="entry name" value="MFS_1"/>
    <property type="match status" value="1"/>
</dbReference>
<dbReference type="AlphaFoldDB" id="A0A417YHZ4"/>
<feature type="transmembrane region" description="Helical" evidence="7">
    <location>
        <begin position="7"/>
        <end position="30"/>
    </location>
</feature>
<feature type="transmembrane region" description="Helical" evidence="7">
    <location>
        <begin position="95"/>
        <end position="116"/>
    </location>
</feature>
<organism evidence="9 10">
    <name type="scientific">Oceanobacillus profundus</name>
    <dbReference type="NCBI Taxonomy" id="372463"/>
    <lineage>
        <taxon>Bacteria</taxon>
        <taxon>Bacillati</taxon>
        <taxon>Bacillota</taxon>
        <taxon>Bacilli</taxon>
        <taxon>Bacillales</taxon>
        <taxon>Bacillaceae</taxon>
        <taxon>Oceanobacillus</taxon>
    </lineage>
</organism>
<evidence type="ECO:0000256" key="3">
    <source>
        <dbReference type="ARBA" id="ARBA00022475"/>
    </source>
</evidence>
<evidence type="ECO:0000313" key="10">
    <source>
        <dbReference type="Proteomes" id="UP000285456"/>
    </source>
</evidence>
<dbReference type="PANTHER" id="PTHR43124">
    <property type="entry name" value="PURINE EFFLUX PUMP PBUE"/>
    <property type="match status" value="1"/>
</dbReference>
<keyword evidence="6 7" id="KW-0472">Membrane</keyword>
<dbReference type="InterPro" id="IPR011701">
    <property type="entry name" value="MFS"/>
</dbReference>
<dbReference type="Gene3D" id="1.20.1250.20">
    <property type="entry name" value="MFS general substrate transporter like domains"/>
    <property type="match status" value="2"/>
</dbReference>
<keyword evidence="4 7" id="KW-0812">Transmembrane</keyword>
<comment type="subcellular location">
    <subcellularLocation>
        <location evidence="1">Cell membrane</location>
        <topology evidence="1">Multi-pass membrane protein</topology>
    </subcellularLocation>
</comment>
<feature type="transmembrane region" description="Helical" evidence="7">
    <location>
        <begin position="354"/>
        <end position="375"/>
    </location>
</feature>
<dbReference type="PRINTS" id="PR01035">
    <property type="entry name" value="TCRTETA"/>
</dbReference>
<comment type="caution">
    <text evidence="9">The sequence shown here is derived from an EMBL/GenBank/DDBJ whole genome shotgun (WGS) entry which is preliminary data.</text>
</comment>
<accession>A0A417YHZ4</accession>
<dbReference type="PROSITE" id="PS50850">
    <property type="entry name" value="MFS"/>
    <property type="match status" value="1"/>
</dbReference>
<evidence type="ECO:0000256" key="1">
    <source>
        <dbReference type="ARBA" id="ARBA00004651"/>
    </source>
</evidence>
<keyword evidence="10" id="KW-1185">Reference proteome</keyword>
<proteinExistence type="predicted"/>
<feature type="transmembrane region" description="Helical" evidence="7">
    <location>
        <begin position="235"/>
        <end position="256"/>
    </location>
</feature>
<keyword evidence="3" id="KW-1003">Cell membrane</keyword>
<feature type="transmembrane region" description="Helical" evidence="7">
    <location>
        <begin position="156"/>
        <end position="177"/>
    </location>
</feature>
<name>A0A417YHZ4_9BACI</name>
<dbReference type="PANTHER" id="PTHR43124:SF10">
    <property type="entry name" value="PURINE EFFLUX PUMP PBUE"/>
    <property type="match status" value="1"/>
</dbReference>
<evidence type="ECO:0000256" key="4">
    <source>
        <dbReference type="ARBA" id="ARBA00022692"/>
    </source>
</evidence>
<evidence type="ECO:0000256" key="2">
    <source>
        <dbReference type="ARBA" id="ARBA00022448"/>
    </source>
</evidence>
<dbReference type="GO" id="GO:0005886">
    <property type="term" value="C:plasma membrane"/>
    <property type="evidence" value="ECO:0007669"/>
    <property type="project" value="UniProtKB-SubCell"/>
</dbReference>
<evidence type="ECO:0000256" key="7">
    <source>
        <dbReference type="SAM" id="Phobius"/>
    </source>
</evidence>
<dbReference type="OrthoDB" id="2727100at2"/>
<feature type="transmembrane region" description="Helical" evidence="7">
    <location>
        <begin position="42"/>
        <end position="63"/>
    </location>
</feature>
<gene>
    <name evidence="9" type="ORF">D1B32_09245</name>
</gene>
<evidence type="ECO:0000256" key="5">
    <source>
        <dbReference type="ARBA" id="ARBA00022989"/>
    </source>
</evidence>
<sequence>MDKRVYLLTIVSFVVGMVELIIGGILDLVAASLEVSVGQAGLLITVFSLVFAIASPILLFLTARIERKKLTLITLFIFFLSNVLAVLSPVYSVLFISRIISAASASLLIVLCVTMASTIVEPQYRGRAIGIVNMGVSGSLVLGIPFGLMLGNTFGWRAPFIMIAILTLCSMAGVYFFMKQITPGQGAVSIGQQLRTLKNSKILLANATTFLVLAGHTTLYTYLTPFAQVTMGLEGLWISIVYLVFGVAAVSGGAIGGSFADYFGTKRTILSVIIIFIIAIFAVPFSTFFVPFFFFVMVVWGSMSWAITPPMQSYLMELSPKNSDILISLNNSSLHLGIAVGSFAGSIVVDRVSIEYNAIVGGIIIVFGLVTALLATRRGTATSQ</sequence>
<keyword evidence="5 7" id="KW-1133">Transmembrane helix</keyword>
<feature type="transmembrane region" description="Helical" evidence="7">
    <location>
        <begin position="268"/>
        <end position="286"/>
    </location>
</feature>
<feature type="domain" description="Major facilitator superfamily (MFS) profile" evidence="8">
    <location>
        <begin position="4"/>
        <end position="380"/>
    </location>
</feature>
<reference evidence="9 10" key="1">
    <citation type="journal article" date="2007" name="Int. J. Syst. Evol. Microbiol.">
        <title>Oceanobacillus profundus sp. nov., isolated from a deep-sea sediment core.</title>
        <authorList>
            <person name="Kim Y.G."/>
            <person name="Choi D.H."/>
            <person name="Hyun S."/>
            <person name="Cho B.C."/>
        </authorList>
    </citation>
    <scope>NUCLEOTIDE SEQUENCE [LARGE SCALE GENOMIC DNA]</scope>
    <source>
        <strain evidence="9 10">DSM 18246</strain>
    </source>
</reference>
<dbReference type="InterPro" id="IPR020846">
    <property type="entry name" value="MFS_dom"/>
</dbReference>
<dbReference type="CDD" id="cd17324">
    <property type="entry name" value="MFS_NepI_like"/>
    <property type="match status" value="1"/>
</dbReference>
<feature type="transmembrane region" description="Helical" evidence="7">
    <location>
        <begin position="128"/>
        <end position="150"/>
    </location>
</feature>
<feature type="transmembrane region" description="Helical" evidence="7">
    <location>
        <begin position="70"/>
        <end position="89"/>
    </location>
</feature>
<evidence type="ECO:0000313" key="9">
    <source>
        <dbReference type="EMBL" id="RHW32505.1"/>
    </source>
</evidence>
<evidence type="ECO:0000256" key="6">
    <source>
        <dbReference type="ARBA" id="ARBA00023136"/>
    </source>
</evidence>
<feature type="transmembrane region" description="Helical" evidence="7">
    <location>
        <begin position="202"/>
        <end position="223"/>
    </location>
</feature>